<reference evidence="1" key="1">
    <citation type="submission" date="2018-06" db="EMBL/GenBank/DDBJ databases">
        <authorList>
            <person name="Zhirakovskaya E."/>
        </authorList>
    </citation>
    <scope>NUCLEOTIDE SEQUENCE</scope>
</reference>
<name>A0A3B1AGV9_9ZZZZ</name>
<sequence>MYIIQNNTPNNTLSILWLKIKILLLFSKLSSMVIKSVNFLLTHKEKGSDNILYKIKSSIYSITAEYINTVIYKNINVAVYAQYRIHRDST</sequence>
<organism evidence="1">
    <name type="scientific">hydrothermal vent metagenome</name>
    <dbReference type="NCBI Taxonomy" id="652676"/>
    <lineage>
        <taxon>unclassified sequences</taxon>
        <taxon>metagenomes</taxon>
        <taxon>ecological metagenomes</taxon>
    </lineage>
</organism>
<dbReference type="AlphaFoldDB" id="A0A3B1AGV9"/>
<accession>A0A3B1AGV9</accession>
<dbReference type="EMBL" id="UOFR01000079">
    <property type="protein sequence ID" value="VAX00901.1"/>
    <property type="molecule type" value="Genomic_DNA"/>
</dbReference>
<protein>
    <submittedName>
        <fullName evidence="1">Uncharacterized protein</fullName>
    </submittedName>
</protein>
<proteinExistence type="predicted"/>
<evidence type="ECO:0000313" key="1">
    <source>
        <dbReference type="EMBL" id="VAX00901.1"/>
    </source>
</evidence>
<gene>
    <name evidence="1" type="ORF">MNBD_GAMMA21-2320</name>
</gene>